<dbReference type="EMBL" id="BMGR01000006">
    <property type="protein sequence ID" value="GGG04390.1"/>
    <property type="molecule type" value="Genomic_DNA"/>
</dbReference>
<organism evidence="5 6">
    <name type="scientific">Paenibacillus abyssi</name>
    <dbReference type="NCBI Taxonomy" id="1340531"/>
    <lineage>
        <taxon>Bacteria</taxon>
        <taxon>Bacillati</taxon>
        <taxon>Bacillota</taxon>
        <taxon>Bacilli</taxon>
        <taxon>Bacillales</taxon>
        <taxon>Paenibacillaceae</taxon>
        <taxon>Paenibacillus</taxon>
    </lineage>
</organism>
<keyword evidence="3 4" id="KW-0479">Metal-binding</keyword>
<dbReference type="Pfam" id="PF01784">
    <property type="entry name" value="DUF34_NIF3"/>
    <property type="match status" value="1"/>
</dbReference>
<accession>A0A917FSI4</accession>
<dbReference type="PANTHER" id="PTHR13799:SF14">
    <property type="entry name" value="GTP CYCLOHYDROLASE 1 TYPE 2 HOMOLOG"/>
    <property type="match status" value="1"/>
</dbReference>
<comment type="similarity">
    <text evidence="1">Belongs to the GTP cyclohydrolase I type 2/NIF3 family.</text>
</comment>
<evidence type="ECO:0000313" key="6">
    <source>
        <dbReference type="Proteomes" id="UP000644756"/>
    </source>
</evidence>
<evidence type="ECO:0000256" key="1">
    <source>
        <dbReference type="ARBA" id="ARBA00006964"/>
    </source>
</evidence>
<evidence type="ECO:0000256" key="3">
    <source>
        <dbReference type="ARBA" id="ARBA00022723"/>
    </source>
</evidence>
<dbReference type="InterPro" id="IPR002678">
    <property type="entry name" value="DUF34/NIF3"/>
</dbReference>
<evidence type="ECO:0000256" key="4">
    <source>
        <dbReference type="PIRSR" id="PIRSR602678-1"/>
    </source>
</evidence>
<sequence length="265" mass="29939">MKTTIQNVINRLIDPVGRLTETVDSLYYGNPQAEVSGIVTAFMPTQRVLERALELNANLVIAHEGPFFQHKPPLDSTYGDDPVFAAKKKFILDSGLSIFRFHDYWHRYPQDGIMLGLIEALAWDTYVQKHEPAYSVMEIPATSVIDIANYLKKTLDIPCVRVGGEMDTLCSRVGLLAGYRGGGQLVIPLMEQENLDLVVYGEGPEWETPEYVRDAVWQGRSKALIVLGHAESEEPGMKLLADLLQRQFPEIPVHFVREKPVFQWI</sequence>
<feature type="binding site" evidence="4">
    <location>
        <position position="229"/>
    </location>
    <ligand>
        <name>a divalent metal cation</name>
        <dbReference type="ChEBI" id="CHEBI:60240"/>
        <label>1</label>
    </ligand>
</feature>
<dbReference type="Proteomes" id="UP000644756">
    <property type="component" value="Unassembled WGS sequence"/>
</dbReference>
<proteinExistence type="inferred from homology"/>
<reference evidence="5" key="2">
    <citation type="submission" date="2020-09" db="EMBL/GenBank/DDBJ databases">
        <authorList>
            <person name="Sun Q."/>
            <person name="Zhou Y."/>
        </authorList>
    </citation>
    <scope>NUCLEOTIDE SEQUENCE</scope>
    <source>
        <strain evidence="5">CGMCC 1.12987</strain>
    </source>
</reference>
<dbReference type="AlphaFoldDB" id="A0A917FSI4"/>
<name>A0A917FSI4_9BACL</name>
<feature type="binding site" evidence="4">
    <location>
        <position position="63"/>
    </location>
    <ligand>
        <name>a divalent metal cation</name>
        <dbReference type="ChEBI" id="CHEBI:60240"/>
        <label>1</label>
    </ligand>
</feature>
<dbReference type="GO" id="GO:0005737">
    <property type="term" value="C:cytoplasm"/>
    <property type="evidence" value="ECO:0007669"/>
    <property type="project" value="TreeGrafter"/>
</dbReference>
<dbReference type="GO" id="GO:0046872">
    <property type="term" value="F:metal ion binding"/>
    <property type="evidence" value="ECO:0007669"/>
    <property type="project" value="UniProtKB-KW"/>
</dbReference>
<evidence type="ECO:0000256" key="2">
    <source>
        <dbReference type="ARBA" id="ARBA00022112"/>
    </source>
</evidence>
<dbReference type="PANTHER" id="PTHR13799">
    <property type="entry name" value="NGG1 INTERACTING FACTOR 3"/>
    <property type="match status" value="1"/>
</dbReference>
<protein>
    <recommendedName>
        <fullName evidence="2">GTP cyclohydrolase 1 type 2 homolog</fullName>
    </recommendedName>
</protein>
<dbReference type="Gene3D" id="3.40.1390.30">
    <property type="entry name" value="NIF3 (NGG1p interacting factor 3)-like"/>
    <property type="match status" value="2"/>
</dbReference>
<comment type="caution">
    <text evidence="5">The sequence shown here is derived from an EMBL/GenBank/DDBJ whole genome shotgun (WGS) entry which is preliminary data.</text>
</comment>
<gene>
    <name evidence="5" type="ORF">GCM10010916_21760</name>
</gene>
<dbReference type="SUPFAM" id="SSF102705">
    <property type="entry name" value="NIF3 (NGG1p interacting factor 3)-like"/>
    <property type="match status" value="1"/>
</dbReference>
<reference evidence="5" key="1">
    <citation type="journal article" date="2014" name="Int. J. Syst. Evol. Microbiol.">
        <title>Complete genome sequence of Corynebacterium casei LMG S-19264T (=DSM 44701T), isolated from a smear-ripened cheese.</title>
        <authorList>
            <consortium name="US DOE Joint Genome Institute (JGI-PGF)"/>
            <person name="Walter F."/>
            <person name="Albersmeier A."/>
            <person name="Kalinowski J."/>
            <person name="Ruckert C."/>
        </authorList>
    </citation>
    <scope>NUCLEOTIDE SEQUENCE</scope>
    <source>
        <strain evidence="5">CGMCC 1.12987</strain>
    </source>
</reference>
<keyword evidence="6" id="KW-1185">Reference proteome</keyword>
<dbReference type="RefSeq" id="WP_188531087.1">
    <property type="nucleotide sequence ID" value="NZ_BMGR01000006.1"/>
</dbReference>
<dbReference type="InterPro" id="IPR036069">
    <property type="entry name" value="DUF34/NIF3_sf"/>
</dbReference>
<evidence type="ECO:0000313" key="5">
    <source>
        <dbReference type="EMBL" id="GGG04390.1"/>
    </source>
</evidence>
<feature type="binding site" evidence="4">
    <location>
        <position position="233"/>
    </location>
    <ligand>
        <name>a divalent metal cation</name>
        <dbReference type="ChEBI" id="CHEBI:60240"/>
        <label>1</label>
    </ligand>
</feature>